<dbReference type="PANTHER" id="PTHR35046:SF26">
    <property type="entry name" value="RNA-DIRECTED DNA POLYMERASE"/>
    <property type="match status" value="1"/>
</dbReference>
<dbReference type="Proteomes" id="UP000479710">
    <property type="component" value="Unassembled WGS sequence"/>
</dbReference>
<dbReference type="PANTHER" id="PTHR35046">
    <property type="entry name" value="ZINC KNUCKLE (CCHC-TYPE) FAMILY PROTEIN"/>
    <property type="match status" value="1"/>
</dbReference>
<gene>
    <name evidence="3" type="ORF">E2562_018325</name>
</gene>
<dbReference type="EMBL" id="SPHZ02000008">
    <property type="protein sequence ID" value="KAF0902701.1"/>
    <property type="molecule type" value="Genomic_DNA"/>
</dbReference>
<keyword evidence="4" id="KW-1185">Reference proteome</keyword>
<evidence type="ECO:0000256" key="1">
    <source>
        <dbReference type="SAM" id="MobiDB-lite"/>
    </source>
</evidence>
<protein>
    <recommendedName>
        <fullName evidence="2">Integrase catalytic domain-containing protein</fullName>
    </recommendedName>
</protein>
<dbReference type="AlphaFoldDB" id="A0A6G1CRL1"/>
<name>A0A6G1CRL1_9ORYZ</name>
<dbReference type="InterPro" id="IPR012337">
    <property type="entry name" value="RNaseH-like_sf"/>
</dbReference>
<dbReference type="PROSITE" id="PS50994">
    <property type="entry name" value="INTEGRASE"/>
    <property type="match status" value="1"/>
</dbReference>
<organism evidence="3 4">
    <name type="scientific">Oryza meyeriana var. granulata</name>
    <dbReference type="NCBI Taxonomy" id="110450"/>
    <lineage>
        <taxon>Eukaryota</taxon>
        <taxon>Viridiplantae</taxon>
        <taxon>Streptophyta</taxon>
        <taxon>Embryophyta</taxon>
        <taxon>Tracheophyta</taxon>
        <taxon>Spermatophyta</taxon>
        <taxon>Magnoliopsida</taxon>
        <taxon>Liliopsida</taxon>
        <taxon>Poales</taxon>
        <taxon>Poaceae</taxon>
        <taxon>BOP clade</taxon>
        <taxon>Oryzoideae</taxon>
        <taxon>Oryzeae</taxon>
        <taxon>Oryzinae</taxon>
        <taxon>Oryza</taxon>
        <taxon>Oryza meyeriana</taxon>
    </lineage>
</organism>
<feature type="region of interest" description="Disordered" evidence="1">
    <location>
        <begin position="92"/>
        <end position="111"/>
    </location>
</feature>
<feature type="domain" description="Integrase catalytic" evidence="2">
    <location>
        <begin position="1"/>
        <end position="116"/>
    </location>
</feature>
<evidence type="ECO:0000313" key="3">
    <source>
        <dbReference type="EMBL" id="KAF0902701.1"/>
    </source>
</evidence>
<dbReference type="InterPro" id="IPR036397">
    <property type="entry name" value="RNaseH_sf"/>
</dbReference>
<proteinExistence type="predicted"/>
<comment type="caution">
    <text evidence="3">The sequence shown here is derived from an EMBL/GenBank/DDBJ whole genome shotgun (WGS) entry which is preliminary data.</text>
</comment>
<dbReference type="GO" id="GO:0003676">
    <property type="term" value="F:nucleic acid binding"/>
    <property type="evidence" value="ECO:0007669"/>
    <property type="project" value="InterPro"/>
</dbReference>
<evidence type="ECO:0000259" key="2">
    <source>
        <dbReference type="PROSITE" id="PS50994"/>
    </source>
</evidence>
<dbReference type="OrthoDB" id="674670at2759"/>
<dbReference type="GO" id="GO:0015074">
    <property type="term" value="P:DNA integration"/>
    <property type="evidence" value="ECO:0007669"/>
    <property type="project" value="InterPro"/>
</dbReference>
<reference evidence="3 4" key="1">
    <citation type="submission" date="2019-11" db="EMBL/GenBank/DDBJ databases">
        <title>Whole genome sequence of Oryza granulata.</title>
        <authorList>
            <person name="Li W."/>
        </authorList>
    </citation>
    <scope>NUCLEOTIDE SEQUENCE [LARGE SCALE GENOMIC DNA]</scope>
    <source>
        <strain evidence="4">cv. Menghai</strain>
        <tissue evidence="3">Leaf</tissue>
    </source>
</reference>
<dbReference type="SUPFAM" id="SSF53098">
    <property type="entry name" value="Ribonuclease H-like"/>
    <property type="match status" value="1"/>
</dbReference>
<accession>A0A6G1CRL1</accession>
<dbReference type="Gene3D" id="3.30.420.10">
    <property type="entry name" value="Ribonuclease H-like superfamily/Ribonuclease H"/>
    <property type="match status" value="1"/>
</dbReference>
<dbReference type="Pfam" id="PF00665">
    <property type="entry name" value="rve"/>
    <property type="match status" value="1"/>
</dbReference>
<sequence>MDFIEALPRVGGKSVILTIVDRFSKYCHFIPLAHPYSTESVEQAFFSDIVRLHGIPQSIVSDRDPVFTSIFWKELLLLTGVKLHMTTAFHPQSDGQTEAANKSGRNPGTSITWFEL</sequence>
<dbReference type="InterPro" id="IPR001584">
    <property type="entry name" value="Integrase_cat-core"/>
</dbReference>
<evidence type="ECO:0000313" key="4">
    <source>
        <dbReference type="Proteomes" id="UP000479710"/>
    </source>
</evidence>